<dbReference type="AlphaFoldDB" id="A0A5A5TK31"/>
<accession>A0A5A5TK31</accession>
<keyword evidence="2" id="KW-1185">Reference proteome</keyword>
<dbReference type="Proteomes" id="UP000322530">
    <property type="component" value="Unassembled WGS sequence"/>
</dbReference>
<reference evidence="1 2" key="1">
    <citation type="submission" date="2019-01" db="EMBL/GenBank/DDBJ databases">
        <title>Draft genome sequence of Dictyobacter sp. Uno17.</title>
        <authorList>
            <person name="Wang C.M."/>
            <person name="Zheng Y."/>
            <person name="Sakai Y."/>
            <person name="Abe K."/>
            <person name="Yokota A."/>
            <person name="Yabe S."/>
        </authorList>
    </citation>
    <scope>NUCLEOTIDE SEQUENCE [LARGE SCALE GENOMIC DNA]</scope>
    <source>
        <strain evidence="1 2">Uno17</strain>
    </source>
</reference>
<sequence>MFISTLYILYLYGSVRYEITKWLFAHGIMPLYTPIGGSWLNMVESVQRILVRRAFSGQYPQNAQEVIDWLEPNSHRECQPPNTSGILLLPGWQARAPKFGPK</sequence>
<organism evidence="1 2">
    <name type="scientific">Dictyobacter arantiisoli</name>
    <dbReference type="NCBI Taxonomy" id="2014874"/>
    <lineage>
        <taxon>Bacteria</taxon>
        <taxon>Bacillati</taxon>
        <taxon>Chloroflexota</taxon>
        <taxon>Ktedonobacteria</taxon>
        <taxon>Ktedonobacterales</taxon>
        <taxon>Dictyobacteraceae</taxon>
        <taxon>Dictyobacter</taxon>
    </lineage>
</organism>
<proteinExistence type="predicted"/>
<dbReference type="RefSeq" id="WP_149404782.1">
    <property type="nucleotide sequence ID" value="NZ_BIXY01000197.1"/>
</dbReference>
<gene>
    <name evidence="1" type="ORF">KDI_55550</name>
</gene>
<dbReference type="OrthoDB" id="155413at2"/>
<protein>
    <submittedName>
        <fullName evidence="1">Uncharacterized protein</fullName>
    </submittedName>
</protein>
<dbReference type="EMBL" id="BIXY01000197">
    <property type="protein sequence ID" value="GCF11991.1"/>
    <property type="molecule type" value="Genomic_DNA"/>
</dbReference>
<evidence type="ECO:0000313" key="2">
    <source>
        <dbReference type="Proteomes" id="UP000322530"/>
    </source>
</evidence>
<evidence type="ECO:0000313" key="1">
    <source>
        <dbReference type="EMBL" id="GCF11991.1"/>
    </source>
</evidence>
<comment type="caution">
    <text evidence="1">The sequence shown here is derived from an EMBL/GenBank/DDBJ whole genome shotgun (WGS) entry which is preliminary data.</text>
</comment>
<name>A0A5A5TK31_9CHLR</name>